<dbReference type="EMBL" id="KV021546">
    <property type="protein sequence ID" value="KZV14158.1"/>
    <property type="molecule type" value="Genomic_DNA"/>
</dbReference>
<organism evidence="2 3">
    <name type="scientific">Dorcoceras hygrometricum</name>
    <dbReference type="NCBI Taxonomy" id="472368"/>
    <lineage>
        <taxon>Eukaryota</taxon>
        <taxon>Viridiplantae</taxon>
        <taxon>Streptophyta</taxon>
        <taxon>Embryophyta</taxon>
        <taxon>Tracheophyta</taxon>
        <taxon>Spermatophyta</taxon>
        <taxon>Magnoliopsida</taxon>
        <taxon>eudicotyledons</taxon>
        <taxon>Gunneridae</taxon>
        <taxon>Pentapetalae</taxon>
        <taxon>asterids</taxon>
        <taxon>lamiids</taxon>
        <taxon>Lamiales</taxon>
        <taxon>Gesneriaceae</taxon>
        <taxon>Didymocarpoideae</taxon>
        <taxon>Trichosporeae</taxon>
        <taxon>Loxocarpinae</taxon>
        <taxon>Dorcoceras</taxon>
    </lineage>
</organism>
<evidence type="ECO:0000313" key="3">
    <source>
        <dbReference type="Proteomes" id="UP000250235"/>
    </source>
</evidence>
<keyword evidence="3" id="KW-1185">Reference proteome</keyword>
<proteinExistence type="predicted"/>
<feature type="compositionally biased region" description="Polar residues" evidence="1">
    <location>
        <begin position="132"/>
        <end position="145"/>
    </location>
</feature>
<accession>A0A2Z6ZXW4</accession>
<protein>
    <submittedName>
        <fullName evidence="2">Uncharacterized protein</fullName>
    </submittedName>
</protein>
<dbReference type="AlphaFoldDB" id="A0A2Z6ZXW4"/>
<evidence type="ECO:0000313" key="2">
    <source>
        <dbReference type="EMBL" id="KZV14158.1"/>
    </source>
</evidence>
<name>A0A2Z6ZXW4_9LAMI</name>
<evidence type="ECO:0000256" key="1">
    <source>
        <dbReference type="SAM" id="MobiDB-lite"/>
    </source>
</evidence>
<feature type="region of interest" description="Disordered" evidence="1">
    <location>
        <begin position="126"/>
        <end position="160"/>
    </location>
</feature>
<reference evidence="2 3" key="1">
    <citation type="journal article" date="2015" name="Proc. Natl. Acad. Sci. U.S.A.">
        <title>The resurrection genome of Boea hygrometrica: A blueprint for survival of dehydration.</title>
        <authorList>
            <person name="Xiao L."/>
            <person name="Yang G."/>
            <person name="Zhang L."/>
            <person name="Yang X."/>
            <person name="Zhao S."/>
            <person name="Ji Z."/>
            <person name="Zhou Q."/>
            <person name="Hu M."/>
            <person name="Wang Y."/>
            <person name="Chen M."/>
            <person name="Xu Y."/>
            <person name="Jin H."/>
            <person name="Xiao X."/>
            <person name="Hu G."/>
            <person name="Bao F."/>
            <person name="Hu Y."/>
            <person name="Wan P."/>
            <person name="Li L."/>
            <person name="Deng X."/>
            <person name="Kuang T."/>
            <person name="Xiang C."/>
            <person name="Zhu J.K."/>
            <person name="Oliver M.J."/>
            <person name="He Y."/>
        </authorList>
    </citation>
    <scope>NUCLEOTIDE SEQUENCE [LARGE SCALE GENOMIC DNA]</scope>
    <source>
        <strain evidence="3">cv. XS01</strain>
    </source>
</reference>
<gene>
    <name evidence="2" type="ORF">F511_44307</name>
</gene>
<dbReference type="Proteomes" id="UP000250235">
    <property type="component" value="Unassembled WGS sequence"/>
</dbReference>
<sequence>MGGGMSIELQSDFSKGKSGNISSDELTDCARYLAGTVRGRPSWYSSLLPEVQGTPSWFTSLELEQHEDQAQRMKCRVQMQNVEVQYGSSADQVQITSAVFKCRCIDKRSDQMQIYQPADWQLAGNGAKLEPRSSSRAGKNRTSSAADKRGAYAEDSLEQD</sequence>